<protein>
    <submittedName>
        <fullName evidence="1">Uncharacterized protein</fullName>
    </submittedName>
</protein>
<name>A0A382DIF2_9ZZZZ</name>
<evidence type="ECO:0000313" key="1">
    <source>
        <dbReference type="EMBL" id="SVB37949.1"/>
    </source>
</evidence>
<dbReference type="AlphaFoldDB" id="A0A382DIF2"/>
<proteinExistence type="predicted"/>
<dbReference type="EMBL" id="UINC01039452">
    <property type="protein sequence ID" value="SVB37949.1"/>
    <property type="molecule type" value="Genomic_DNA"/>
</dbReference>
<feature type="non-terminal residue" evidence="1">
    <location>
        <position position="45"/>
    </location>
</feature>
<gene>
    <name evidence="1" type="ORF">METZ01_LOCUS190803</name>
</gene>
<organism evidence="1">
    <name type="scientific">marine metagenome</name>
    <dbReference type="NCBI Taxonomy" id="408172"/>
    <lineage>
        <taxon>unclassified sequences</taxon>
        <taxon>metagenomes</taxon>
        <taxon>ecological metagenomes</taxon>
    </lineage>
</organism>
<reference evidence="1" key="1">
    <citation type="submission" date="2018-05" db="EMBL/GenBank/DDBJ databases">
        <authorList>
            <person name="Lanie J.A."/>
            <person name="Ng W.-L."/>
            <person name="Kazmierczak K.M."/>
            <person name="Andrzejewski T.M."/>
            <person name="Davidsen T.M."/>
            <person name="Wayne K.J."/>
            <person name="Tettelin H."/>
            <person name="Glass J.I."/>
            <person name="Rusch D."/>
            <person name="Podicherti R."/>
            <person name="Tsui H.-C.T."/>
            <person name="Winkler M.E."/>
        </authorList>
    </citation>
    <scope>NUCLEOTIDE SEQUENCE</scope>
</reference>
<accession>A0A382DIF2</accession>
<sequence>MADLITWKTVTAPSVAAELAEARKAQEGIGAAFDSLGGRVEDYAA</sequence>